<reference evidence="1 2" key="1">
    <citation type="submission" date="2011-08" db="EMBL/GenBank/DDBJ databases">
        <authorList>
            <person name="Weinstock G."/>
            <person name="Sodergren E."/>
            <person name="Clifton S."/>
            <person name="Fulton L."/>
            <person name="Fulton B."/>
            <person name="Courtney L."/>
            <person name="Fronick C."/>
            <person name="Harrison M."/>
            <person name="Strong C."/>
            <person name="Farmer C."/>
            <person name="Delahaunty K."/>
            <person name="Markovic C."/>
            <person name="Hall O."/>
            <person name="Minx P."/>
            <person name="Tomlinson C."/>
            <person name="Mitreva M."/>
            <person name="Hou S."/>
            <person name="Chen J."/>
            <person name="Wollam A."/>
            <person name="Pepin K.H."/>
            <person name="Johnson M."/>
            <person name="Bhonagiri V."/>
            <person name="Zhang X."/>
            <person name="Suruliraj S."/>
            <person name="Warren W."/>
            <person name="Chinwalla A."/>
            <person name="Mardis E.R."/>
            <person name="Wilson R.K."/>
        </authorList>
    </citation>
    <scope>NUCLEOTIDE SEQUENCE [LARGE SCALE GENOMIC DNA]</scope>
    <source>
        <strain evidence="1 2">ATCC 51873</strain>
    </source>
</reference>
<sequence length="60" mass="6856">MRFSFIYPFNKAPATELAFFYLIYLRFSSPFSYFQTTLSSVSQIFVQVTSIAQIVCGGHS</sequence>
<dbReference type="Proteomes" id="UP000005959">
    <property type="component" value="Unassembled WGS sequence"/>
</dbReference>
<comment type="caution">
    <text evidence="1">The sequence shown here is derived from an EMBL/GenBank/DDBJ whole genome shotgun (WGS) entry which is preliminary data.</text>
</comment>
<accession>G9Y9R5</accession>
<dbReference type="AlphaFoldDB" id="G9Y9R5"/>
<gene>
    <name evidence="1" type="ORF">HMPREF0454_03334</name>
</gene>
<evidence type="ECO:0000313" key="1">
    <source>
        <dbReference type="EMBL" id="EHM40496.1"/>
    </source>
</evidence>
<dbReference type="HOGENOM" id="CLU_2935084_0_0_6"/>
<organism evidence="1 2">
    <name type="scientific">Hafnia alvei ATCC 51873</name>
    <dbReference type="NCBI Taxonomy" id="1002364"/>
    <lineage>
        <taxon>Bacteria</taxon>
        <taxon>Pseudomonadati</taxon>
        <taxon>Pseudomonadota</taxon>
        <taxon>Gammaproteobacteria</taxon>
        <taxon>Enterobacterales</taxon>
        <taxon>Hafniaceae</taxon>
        <taxon>Hafnia</taxon>
    </lineage>
</organism>
<protein>
    <submittedName>
        <fullName evidence="1">Uncharacterized protein</fullName>
    </submittedName>
</protein>
<dbReference type="EMBL" id="AGCI01000076">
    <property type="protein sequence ID" value="EHM40496.1"/>
    <property type="molecule type" value="Genomic_DNA"/>
</dbReference>
<evidence type="ECO:0000313" key="2">
    <source>
        <dbReference type="Proteomes" id="UP000005959"/>
    </source>
</evidence>
<proteinExistence type="predicted"/>
<name>G9Y9R5_HAFAL</name>